<sequence length="482" mass="52998">RSPIVAILGHVDHGKTTLLDYLRKSQIAAKEFGGITQKIGGYSVNTGIKDYQTETITFIDTPGHEAFSKLRARGATVADIAILVIDGKDSIMPQTVESIAHIKAANIPFIVTITKSDLPDSNPEKVKRDLLKHDVLTENKGGKVPVVSVSAKTGSGINELLETILLIATDLNLTYDPKNSLQAHIIENKKDRRGIVASVIVKDGTLKVGDDVYYEDKKTRVKSLINDLGESITQVFPSTPCELLGFEFIPPVGATITGLESASSQTIVDQQTLSESSNFSLESILNTKVEEKKLVVVVKTDNQGSLEAINQILANNPRIKVILAAVGAIHQSDIFLAKASKGIVIGFSIKPDKEVVEISKQEKVIIKTYNIIYELVDELTEVAQLLHIKETKEKNLKGEAKVQMTFIIENEKIYGIKMIKGKLNLDDEIEVYRDNHLFGKTKLISLHTRAKKIQEIRKEQEAGMIFSPPLDICVGDVVKCIL</sequence>
<feature type="non-terminal residue" evidence="10">
    <location>
        <position position="1"/>
    </location>
</feature>
<dbReference type="NCBIfam" id="TIGR00231">
    <property type="entry name" value="small_GTP"/>
    <property type="match status" value="1"/>
</dbReference>
<keyword evidence="3 8" id="KW-0396">Initiation factor</keyword>
<dbReference type="Gene3D" id="3.40.50.10050">
    <property type="entry name" value="Translation initiation factor IF- 2, domain 3"/>
    <property type="match status" value="1"/>
</dbReference>
<evidence type="ECO:0000256" key="4">
    <source>
        <dbReference type="ARBA" id="ARBA00022741"/>
    </source>
</evidence>
<dbReference type="CDD" id="cd01887">
    <property type="entry name" value="IF2_eIF5B"/>
    <property type="match status" value="1"/>
</dbReference>
<accession>A0A2H0C4C0</accession>
<dbReference type="InterPro" id="IPR000795">
    <property type="entry name" value="T_Tr_GTP-bd_dom"/>
</dbReference>
<dbReference type="Pfam" id="PF22042">
    <property type="entry name" value="EF-G_D2"/>
    <property type="match status" value="1"/>
</dbReference>
<dbReference type="GO" id="GO:0005737">
    <property type="term" value="C:cytoplasm"/>
    <property type="evidence" value="ECO:0007669"/>
    <property type="project" value="UniProtKB-UniRule"/>
</dbReference>
<proteinExistence type="inferred from homology"/>
<keyword evidence="5 8" id="KW-0648">Protein biosynthesis</keyword>
<evidence type="ECO:0000256" key="7">
    <source>
        <dbReference type="NCBIfam" id="TIGR00487"/>
    </source>
</evidence>
<comment type="function">
    <text evidence="8">One of the essential components for the initiation of protein synthesis. Protects formylmethionyl-tRNA from spontaneous hydrolysis and promotes its binding to the 30S ribosomal subunits. Also involved in the hydrolysis of GTP during the formation of the 70S ribosomal complex.</text>
</comment>
<evidence type="ECO:0000313" key="10">
    <source>
        <dbReference type="EMBL" id="PIP64641.1"/>
    </source>
</evidence>
<dbReference type="EMBL" id="PCTD01000060">
    <property type="protein sequence ID" value="PIP64641.1"/>
    <property type="molecule type" value="Genomic_DNA"/>
</dbReference>
<dbReference type="InterPro" id="IPR053905">
    <property type="entry name" value="EF-G-like_DII"/>
</dbReference>
<organism evidence="10 11">
    <name type="scientific">Candidatus Roizmanbacteria bacterium CG22_combo_CG10-13_8_21_14_all_33_16</name>
    <dbReference type="NCBI Taxonomy" id="1974859"/>
    <lineage>
        <taxon>Bacteria</taxon>
        <taxon>Candidatus Roizmaniibacteriota</taxon>
    </lineage>
</organism>
<dbReference type="InterPro" id="IPR036925">
    <property type="entry name" value="TIF_IF2_dom3_sf"/>
</dbReference>
<dbReference type="NCBIfam" id="TIGR00487">
    <property type="entry name" value="IF-2"/>
    <property type="match status" value="1"/>
</dbReference>
<dbReference type="PROSITE" id="PS51722">
    <property type="entry name" value="G_TR_2"/>
    <property type="match status" value="1"/>
</dbReference>
<dbReference type="PRINTS" id="PR00315">
    <property type="entry name" value="ELONGATNFCT"/>
</dbReference>
<dbReference type="Gene3D" id="3.40.50.300">
    <property type="entry name" value="P-loop containing nucleotide triphosphate hydrolases"/>
    <property type="match status" value="1"/>
</dbReference>
<reference evidence="10 11" key="1">
    <citation type="submission" date="2017-09" db="EMBL/GenBank/DDBJ databases">
        <title>Depth-based differentiation of microbial function through sediment-hosted aquifers and enrichment of novel symbionts in the deep terrestrial subsurface.</title>
        <authorList>
            <person name="Probst A.J."/>
            <person name="Ladd B."/>
            <person name="Jarett J.K."/>
            <person name="Geller-Mcgrath D.E."/>
            <person name="Sieber C.M."/>
            <person name="Emerson J.B."/>
            <person name="Anantharaman K."/>
            <person name="Thomas B.C."/>
            <person name="Malmstrom R."/>
            <person name="Stieglmeier M."/>
            <person name="Klingl A."/>
            <person name="Woyke T."/>
            <person name="Ryan C.M."/>
            <person name="Banfield J.F."/>
        </authorList>
    </citation>
    <scope>NUCLEOTIDE SEQUENCE [LARGE SCALE GENOMIC DNA]</scope>
    <source>
        <strain evidence="10">CG22_combo_CG10-13_8_21_14_all_33_16</strain>
    </source>
</reference>
<comment type="similarity">
    <text evidence="1 8">Belongs to the TRAFAC class translation factor GTPase superfamily. Classic translation factor GTPase family. IF-2 subfamily.</text>
</comment>
<dbReference type="GO" id="GO:0005525">
    <property type="term" value="F:GTP binding"/>
    <property type="evidence" value="ECO:0007669"/>
    <property type="project" value="UniProtKB-KW"/>
</dbReference>
<evidence type="ECO:0000313" key="11">
    <source>
        <dbReference type="Proteomes" id="UP000230802"/>
    </source>
</evidence>
<protein>
    <recommendedName>
        <fullName evidence="2 7">Translation initiation factor IF-2</fullName>
    </recommendedName>
</protein>
<gene>
    <name evidence="10" type="primary">infB</name>
    <name evidence="10" type="ORF">COW96_01425</name>
</gene>
<dbReference type="InterPro" id="IPR005225">
    <property type="entry name" value="Small_GTP-bd"/>
</dbReference>
<evidence type="ECO:0000256" key="1">
    <source>
        <dbReference type="ARBA" id="ARBA00007733"/>
    </source>
</evidence>
<evidence type="ECO:0000256" key="6">
    <source>
        <dbReference type="ARBA" id="ARBA00023134"/>
    </source>
</evidence>
<keyword evidence="4" id="KW-0547">Nucleotide-binding</keyword>
<name>A0A2H0C4C0_9BACT</name>
<dbReference type="FunFam" id="3.40.50.10050:FF:000001">
    <property type="entry name" value="Translation initiation factor IF-2"/>
    <property type="match status" value="1"/>
</dbReference>
<dbReference type="InterPro" id="IPR000178">
    <property type="entry name" value="TF_IF2_bacterial-like"/>
</dbReference>
<dbReference type="InterPro" id="IPR009000">
    <property type="entry name" value="Transl_B-barrel_sf"/>
</dbReference>
<evidence type="ECO:0000256" key="5">
    <source>
        <dbReference type="ARBA" id="ARBA00022917"/>
    </source>
</evidence>
<dbReference type="SUPFAM" id="SSF52156">
    <property type="entry name" value="Initiation factor IF2/eIF5b, domain 3"/>
    <property type="match status" value="1"/>
</dbReference>
<dbReference type="InterPro" id="IPR023115">
    <property type="entry name" value="TIF_IF2_dom3"/>
</dbReference>
<dbReference type="InterPro" id="IPR015760">
    <property type="entry name" value="TIF_IF2"/>
</dbReference>
<evidence type="ECO:0000256" key="8">
    <source>
        <dbReference type="RuleBase" id="RU000644"/>
    </source>
</evidence>
<comment type="caution">
    <text evidence="10">The sequence shown here is derived from an EMBL/GenBank/DDBJ whole genome shotgun (WGS) entry which is preliminary data.</text>
</comment>
<dbReference type="InterPro" id="IPR027417">
    <property type="entry name" value="P-loop_NTPase"/>
</dbReference>
<dbReference type="FunFam" id="3.40.50.300:FF:000019">
    <property type="entry name" value="Translation initiation factor IF-2"/>
    <property type="match status" value="1"/>
</dbReference>
<feature type="domain" description="Tr-type G" evidence="9">
    <location>
        <begin position="1"/>
        <end position="174"/>
    </location>
</feature>
<dbReference type="SUPFAM" id="SSF52540">
    <property type="entry name" value="P-loop containing nucleoside triphosphate hydrolases"/>
    <property type="match status" value="1"/>
</dbReference>
<dbReference type="SUPFAM" id="SSF50447">
    <property type="entry name" value="Translation proteins"/>
    <property type="match status" value="2"/>
</dbReference>
<evidence type="ECO:0000256" key="3">
    <source>
        <dbReference type="ARBA" id="ARBA00022540"/>
    </source>
</evidence>
<keyword evidence="6" id="KW-0342">GTP-binding</keyword>
<evidence type="ECO:0000256" key="2">
    <source>
        <dbReference type="ARBA" id="ARBA00020675"/>
    </source>
</evidence>
<dbReference type="PANTHER" id="PTHR43381:SF4">
    <property type="entry name" value="EUKARYOTIC TRANSLATION INITIATION FACTOR 5B"/>
    <property type="match status" value="1"/>
</dbReference>
<dbReference type="Pfam" id="PF11987">
    <property type="entry name" value="IF-2"/>
    <property type="match status" value="1"/>
</dbReference>
<dbReference type="GO" id="GO:0003743">
    <property type="term" value="F:translation initiation factor activity"/>
    <property type="evidence" value="ECO:0007669"/>
    <property type="project" value="UniProtKB-UniRule"/>
</dbReference>
<evidence type="ECO:0000259" key="9">
    <source>
        <dbReference type="PROSITE" id="PS51722"/>
    </source>
</evidence>
<dbReference type="Gene3D" id="2.40.30.10">
    <property type="entry name" value="Translation factors"/>
    <property type="match status" value="2"/>
</dbReference>
<dbReference type="Proteomes" id="UP000230802">
    <property type="component" value="Unassembled WGS sequence"/>
</dbReference>
<dbReference type="AlphaFoldDB" id="A0A2H0C4C0"/>
<dbReference type="PANTHER" id="PTHR43381">
    <property type="entry name" value="TRANSLATION INITIATION FACTOR IF-2-RELATED"/>
    <property type="match status" value="1"/>
</dbReference>
<dbReference type="Pfam" id="PF00009">
    <property type="entry name" value="GTP_EFTU"/>
    <property type="match status" value="1"/>
</dbReference>
<dbReference type="GO" id="GO:0003924">
    <property type="term" value="F:GTPase activity"/>
    <property type="evidence" value="ECO:0007669"/>
    <property type="project" value="InterPro"/>
</dbReference>